<gene>
    <name evidence="2" type="ORF">GCM10008013_21840</name>
</gene>
<dbReference type="Proteomes" id="UP000659344">
    <property type="component" value="Unassembled WGS sequence"/>
</dbReference>
<reference evidence="3" key="1">
    <citation type="journal article" date="2019" name="Int. J. Syst. Evol. Microbiol.">
        <title>The Global Catalogue of Microorganisms (GCM) 10K type strain sequencing project: providing services to taxonomists for standard genome sequencing and annotation.</title>
        <authorList>
            <consortium name="The Broad Institute Genomics Platform"/>
            <consortium name="The Broad Institute Genome Sequencing Center for Infectious Disease"/>
            <person name="Wu L."/>
            <person name="Ma J."/>
        </authorList>
    </citation>
    <scope>NUCLEOTIDE SEQUENCE [LARGE SCALE GENOMIC DNA]</scope>
    <source>
        <strain evidence="3">CGMCC 1.12769</strain>
    </source>
</reference>
<name>A0ABQ1YFR2_9BACL</name>
<sequence length="51" mass="6065">MITNVFLIILLLLTIVKWVKYLLSRKRVTTSEQVNLALLNLLNEERERHES</sequence>
<keyword evidence="1" id="KW-0472">Membrane</keyword>
<accession>A0ABQ1YFR2</accession>
<comment type="caution">
    <text evidence="2">The sequence shown here is derived from an EMBL/GenBank/DDBJ whole genome shotgun (WGS) entry which is preliminary data.</text>
</comment>
<proteinExistence type="predicted"/>
<keyword evidence="1" id="KW-0812">Transmembrane</keyword>
<organism evidence="2 3">
    <name type="scientific">Paenibacillus segetis</name>
    <dbReference type="NCBI Taxonomy" id="1325360"/>
    <lineage>
        <taxon>Bacteria</taxon>
        <taxon>Bacillati</taxon>
        <taxon>Bacillota</taxon>
        <taxon>Bacilli</taxon>
        <taxon>Bacillales</taxon>
        <taxon>Paenibacillaceae</taxon>
        <taxon>Paenibacillus</taxon>
    </lineage>
</organism>
<keyword evidence="1" id="KW-1133">Transmembrane helix</keyword>
<keyword evidence="3" id="KW-1185">Reference proteome</keyword>
<dbReference type="RefSeq" id="WP_188538581.1">
    <property type="nucleotide sequence ID" value="NZ_BMFT01000001.1"/>
</dbReference>
<dbReference type="EMBL" id="BMFT01000001">
    <property type="protein sequence ID" value="GGH23027.1"/>
    <property type="molecule type" value="Genomic_DNA"/>
</dbReference>
<feature type="transmembrane region" description="Helical" evidence="1">
    <location>
        <begin position="6"/>
        <end position="23"/>
    </location>
</feature>
<protein>
    <submittedName>
        <fullName evidence="2">Uncharacterized protein</fullName>
    </submittedName>
</protein>
<evidence type="ECO:0000313" key="2">
    <source>
        <dbReference type="EMBL" id="GGH23027.1"/>
    </source>
</evidence>
<evidence type="ECO:0000256" key="1">
    <source>
        <dbReference type="SAM" id="Phobius"/>
    </source>
</evidence>
<evidence type="ECO:0000313" key="3">
    <source>
        <dbReference type="Proteomes" id="UP000659344"/>
    </source>
</evidence>